<organism evidence="4 5">
    <name type="scientific">Paramecium sonneborni</name>
    <dbReference type="NCBI Taxonomy" id="65129"/>
    <lineage>
        <taxon>Eukaryota</taxon>
        <taxon>Sar</taxon>
        <taxon>Alveolata</taxon>
        <taxon>Ciliophora</taxon>
        <taxon>Intramacronucleata</taxon>
        <taxon>Oligohymenophorea</taxon>
        <taxon>Peniculida</taxon>
        <taxon>Parameciidae</taxon>
        <taxon>Paramecium</taxon>
    </lineage>
</organism>
<keyword evidence="5" id="KW-1185">Reference proteome</keyword>
<dbReference type="AlphaFoldDB" id="A0A8S1RE99"/>
<dbReference type="Pfam" id="PF12796">
    <property type="entry name" value="Ank_2"/>
    <property type="match status" value="1"/>
</dbReference>
<name>A0A8S1RE99_9CILI</name>
<evidence type="ECO:0000313" key="5">
    <source>
        <dbReference type="Proteomes" id="UP000692954"/>
    </source>
</evidence>
<proteinExistence type="predicted"/>
<dbReference type="PANTHER" id="PTHR24189:SF50">
    <property type="entry name" value="ANKYRIN REPEAT AND SOCS BOX PROTEIN 2"/>
    <property type="match status" value="1"/>
</dbReference>
<protein>
    <submittedName>
        <fullName evidence="4">Uncharacterized protein</fullName>
    </submittedName>
</protein>
<reference evidence="4" key="1">
    <citation type="submission" date="2021-01" db="EMBL/GenBank/DDBJ databases">
        <authorList>
            <consortium name="Genoscope - CEA"/>
            <person name="William W."/>
        </authorList>
    </citation>
    <scope>NUCLEOTIDE SEQUENCE</scope>
</reference>
<dbReference type="SMART" id="SM00248">
    <property type="entry name" value="ANK"/>
    <property type="match status" value="2"/>
</dbReference>
<accession>A0A8S1RE99</accession>
<keyword evidence="1" id="KW-0677">Repeat</keyword>
<dbReference type="PROSITE" id="PS50088">
    <property type="entry name" value="ANK_REPEAT"/>
    <property type="match status" value="1"/>
</dbReference>
<comment type="caution">
    <text evidence="4">The sequence shown here is derived from an EMBL/GenBank/DDBJ whole genome shotgun (WGS) entry which is preliminary data.</text>
</comment>
<evidence type="ECO:0000313" key="4">
    <source>
        <dbReference type="EMBL" id="CAD8125310.1"/>
    </source>
</evidence>
<dbReference type="Proteomes" id="UP000692954">
    <property type="component" value="Unassembled WGS sequence"/>
</dbReference>
<dbReference type="PANTHER" id="PTHR24189">
    <property type="entry name" value="MYOTROPHIN"/>
    <property type="match status" value="1"/>
</dbReference>
<dbReference type="OrthoDB" id="313274at2759"/>
<evidence type="ECO:0000256" key="1">
    <source>
        <dbReference type="ARBA" id="ARBA00022737"/>
    </source>
</evidence>
<sequence>MKRNKTENQLTKTNQIRLLNLDKIHASMPTTLRKNKFKSLQPNQQFIQNHPILLSSLLCDIPFSNTHIRQISTLPTSNHYYCKSTTKTHTPSSSQIMQTKKLPFNHKPQRFLVKLNQKIPQILSKQSQIIKSQTYRPNQTATKYHSLTIDPKYQLINDITSNDLKTDILTKQTQPQQISTFQTPNQNQFSKFRDSSEIDDFNNKLYGSKQIRGLLNFQKFPSENIPLKHKYKAIRASLIQYLRHLEKLKLTTNEFLSHKVFPSKPFEHTLSKQFFQLCKQGQDKEVTQLLENNKYLVYEYDHLLMTTLHWSAMRGLESTAKILLSYGADPDSQDIVGRTPLYLALIHKQNNIAYFLILNKADPWNKMNLNYEESVSENPEGKTMLHQTRRTHILLRMTPADQRQFIWQKEQLQMYEPKKKKIQFQQ</sequence>
<feature type="repeat" description="ANK" evidence="3">
    <location>
        <begin position="303"/>
        <end position="335"/>
    </location>
</feature>
<keyword evidence="2 3" id="KW-0040">ANK repeat</keyword>
<evidence type="ECO:0000256" key="2">
    <source>
        <dbReference type="ARBA" id="ARBA00023043"/>
    </source>
</evidence>
<dbReference type="EMBL" id="CAJJDN010000158">
    <property type="protein sequence ID" value="CAD8125310.1"/>
    <property type="molecule type" value="Genomic_DNA"/>
</dbReference>
<gene>
    <name evidence="4" type="ORF">PSON_ATCC_30995.1.T1580033</name>
</gene>
<dbReference type="InterPro" id="IPR002110">
    <property type="entry name" value="Ankyrin_rpt"/>
</dbReference>
<evidence type="ECO:0000256" key="3">
    <source>
        <dbReference type="PROSITE-ProRule" id="PRU00023"/>
    </source>
</evidence>
<dbReference type="InterPro" id="IPR050745">
    <property type="entry name" value="Multifunctional_regulatory"/>
</dbReference>